<dbReference type="Gene3D" id="3.40.50.740">
    <property type="match status" value="1"/>
</dbReference>
<dbReference type="InterPro" id="IPR006478">
    <property type="entry name" value="Formate_DH_asu"/>
</dbReference>
<evidence type="ECO:0000256" key="10">
    <source>
        <dbReference type="ARBA" id="ARBA00023004"/>
    </source>
</evidence>
<dbReference type="SMART" id="SM00926">
    <property type="entry name" value="Molybdop_Fe4S4"/>
    <property type="match status" value="1"/>
</dbReference>
<feature type="domain" description="4Fe-4S Mo/W bis-MGD-type" evidence="16">
    <location>
        <begin position="3"/>
        <end position="59"/>
    </location>
</feature>
<comment type="cofactor">
    <cofactor evidence="2">
        <name>[4Fe-4S] cluster</name>
        <dbReference type="ChEBI" id="CHEBI:49883"/>
    </cofactor>
</comment>
<dbReference type="Pfam" id="PF01568">
    <property type="entry name" value="Molydop_binding"/>
    <property type="match status" value="1"/>
</dbReference>
<keyword evidence="8" id="KW-0249">Electron transport</keyword>
<dbReference type="AlphaFoldDB" id="A0A5K7Z1C3"/>
<evidence type="ECO:0000256" key="6">
    <source>
        <dbReference type="ARBA" id="ARBA00022729"/>
    </source>
</evidence>
<dbReference type="InterPro" id="IPR041924">
    <property type="entry name" value="Formate_Dh-H_N"/>
</dbReference>
<keyword evidence="6" id="KW-0732">Signal</keyword>
<dbReference type="SUPFAM" id="SSF50692">
    <property type="entry name" value="ADC-like"/>
    <property type="match status" value="1"/>
</dbReference>
<name>A0A5K7Z1C3_9BACT</name>
<organism evidence="17 18">
    <name type="scientific">Desulfosarcina widdelii</name>
    <dbReference type="NCBI Taxonomy" id="947919"/>
    <lineage>
        <taxon>Bacteria</taxon>
        <taxon>Pseudomonadati</taxon>
        <taxon>Thermodesulfobacteriota</taxon>
        <taxon>Desulfobacteria</taxon>
        <taxon>Desulfobacterales</taxon>
        <taxon>Desulfosarcinaceae</taxon>
        <taxon>Desulfosarcina</taxon>
    </lineage>
</organism>
<gene>
    <name evidence="17" type="ORF">DSCW_21250</name>
</gene>
<dbReference type="InterPro" id="IPR006656">
    <property type="entry name" value="Mopterin_OxRdtase"/>
</dbReference>
<protein>
    <recommendedName>
        <fullName evidence="15">nitrate reductase (cytochrome)</fullName>
        <ecNumber evidence="15">1.9.6.1</ecNumber>
    </recommendedName>
</protein>
<dbReference type="PANTHER" id="PTHR43105">
    <property type="entry name" value="RESPIRATORY NITRATE REDUCTASE"/>
    <property type="match status" value="1"/>
</dbReference>
<dbReference type="GO" id="GO:0050140">
    <property type="term" value="F:nitrate reductase (cytochrome) activity"/>
    <property type="evidence" value="ECO:0007669"/>
    <property type="project" value="UniProtKB-EC"/>
</dbReference>
<comment type="cofactor">
    <cofactor evidence="1">
        <name>Mo-bis(molybdopterin guanine dinucleotide)</name>
        <dbReference type="ChEBI" id="CHEBI:60539"/>
    </cofactor>
</comment>
<dbReference type="Pfam" id="PF04879">
    <property type="entry name" value="Molybdop_Fe4S4"/>
    <property type="match status" value="1"/>
</dbReference>
<dbReference type="EMBL" id="AP021875">
    <property type="protein sequence ID" value="BBO74708.1"/>
    <property type="molecule type" value="Genomic_DNA"/>
</dbReference>
<keyword evidence="9" id="KW-0560">Oxidoreductase</keyword>
<dbReference type="KEGG" id="dwd:DSCW_21250"/>
<dbReference type="RefSeq" id="WP_155303710.1">
    <property type="nucleotide sequence ID" value="NZ_AP021875.1"/>
</dbReference>
<keyword evidence="11" id="KW-0411">Iron-sulfur</keyword>
<dbReference type="PROSITE" id="PS00551">
    <property type="entry name" value="MOLYBDOPTERIN_PROK_1"/>
    <property type="match status" value="1"/>
</dbReference>
<evidence type="ECO:0000256" key="1">
    <source>
        <dbReference type="ARBA" id="ARBA00001942"/>
    </source>
</evidence>
<dbReference type="SUPFAM" id="SSF53706">
    <property type="entry name" value="Formate dehydrogenase/DMSO reductase, domains 1-3"/>
    <property type="match status" value="1"/>
</dbReference>
<dbReference type="InterPro" id="IPR027467">
    <property type="entry name" value="MopterinOxRdtase_cofactor_BS"/>
</dbReference>
<dbReference type="PROSITE" id="PS51669">
    <property type="entry name" value="4FE4S_MOW_BIS_MGD"/>
    <property type="match status" value="1"/>
</dbReference>
<dbReference type="Pfam" id="PF00384">
    <property type="entry name" value="Molybdopterin"/>
    <property type="match status" value="1"/>
</dbReference>
<dbReference type="Proteomes" id="UP000427769">
    <property type="component" value="Chromosome"/>
</dbReference>
<dbReference type="Gene3D" id="2.40.40.20">
    <property type="match status" value="1"/>
</dbReference>
<dbReference type="InterPro" id="IPR009010">
    <property type="entry name" value="Asp_de-COase-like_dom_sf"/>
</dbReference>
<evidence type="ECO:0000256" key="4">
    <source>
        <dbReference type="ARBA" id="ARBA00022505"/>
    </source>
</evidence>
<dbReference type="GO" id="GO:0022904">
    <property type="term" value="P:respiratory electron transport chain"/>
    <property type="evidence" value="ECO:0007669"/>
    <property type="project" value="TreeGrafter"/>
</dbReference>
<comment type="catalytic activity">
    <reaction evidence="13">
        <text>2 Fe(II)-[cytochrome] + nitrate + 2 H(+) = 2 Fe(III)-[cytochrome] + nitrite + H2O</text>
        <dbReference type="Rhea" id="RHEA:12909"/>
        <dbReference type="Rhea" id="RHEA-COMP:11777"/>
        <dbReference type="Rhea" id="RHEA-COMP:11778"/>
        <dbReference type="ChEBI" id="CHEBI:15377"/>
        <dbReference type="ChEBI" id="CHEBI:15378"/>
        <dbReference type="ChEBI" id="CHEBI:16301"/>
        <dbReference type="ChEBI" id="CHEBI:17632"/>
        <dbReference type="ChEBI" id="CHEBI:29033"/>
        <dbReference type="ChEBI" id="CHEBI:29034"/>
        <dbReference type="EC" id="1.9.6.1"/>
    </reaction>
</comment>
<keyword evidence="7" id="KW-0574">Periplasm</keyword>
<keyword evidence="8" id="KW-0813">Transport</keyword>
<dbReference type="GO" id="GO:0042128">
    <property type="term" value="P:nitrate assimilation"/>
    <property type="evidence" value="ECO:0007669"/>
    <property type="project" value="UniProtKB-KW"/>
</dbReference>
<dbReference type="GO" id="GO:0015942">
    <property type="term" value="P:formate metabolic process"/>
    <property type="evidence" value="ECO:0007669"/>
    <property type="project" value="InterPro"/>
</dbReference>
<dbReference type="OrthoDB" id="9757870at2"/>
<dbReference type="FunFam" id="2.40.40.20:FF:000005">
    <property type="entry name" value="Periplasmic nitrate reductase"/>
    <property type="match status" value="1"/>
</dbReference>
<evidence type="ECO:0000259" key="16">
    <source>
        <dbReference type="PROSITE" id="PS51669"/>
    </source>
</evidence>
<sequence length="682" mass="74594">MGPDFVKTICPYCGTGCGLILAVRNGQVVGCSPDRGHPVSKGALCIKGWTAREFIHHPERLTAPLLKKDGCFHEISWDEAIDLLVTRLRETVDRYGPRAVGGLCSARCTNEENYLFQKLIRIGLGSNNVDHCARLCHGPTVAAMGHALGSGAMTNPIADFAGTNFILAVGSNAAETFPVAMGELYRAREKGAQLVVIDPRTTEMAKNADLHLPLRPGTDIPLLSGMMHHILSSGLENRAFIEQRTEGFSELAAYLDDWPPERAAQICGVAPELIRHVAEAYAQAPSAMIIFCMGITQHACGTANVYAVCDLALLCGQVGRPHAGICPLRGQCNVQGACDMGGLPDVLPGYQKVEDDWVRMRFEAHWGAALPKEAGMTVTAAMAADDSPIRAAYIMGENPVMSDPDRRHTIEFLENLDFLVVQDIFHTDTTRLADLVLPAACFAEKEGTFTNTERRVQRLRKAVQAPGSALDDLMILCRVGRAMGLDFNYADSAAVMDEIASLTPSYGGISYRRLQYKGLHWPCTDFDHPGTAVLHQKRFSRGRGLFVVPEYRPPQEAPDEHYPLVLITGRMFCHYHTGTMTRRSPSLHREVDKPFVEVNPKDAERRGICDGDRIRVETRRGAISTTARVVPKVAEGTIFAAFHFHEAPADALTNNALDPVSNVPEFKACAVEIAREGACPDR</sequence>
<dbReference type="InterPro" id="IPR006963">
    <property type="entry name" value="Mopterin_OxRdtase_4Fe-4S_dom"/>
</dbReference>
<dbReference type="Gene3D" id="3.40.228.10">
    <property type="entry name" value="Dimethylsulfoxide Reductase, domain 2"/>
    <property type="match status" value="1"/>
</dbReference>
<dbReference type="GO" id="GO:0043546">
    <property type="term" value="F:molybdopterin cofactor binding"/>
    <property type="evidence" value="ECO:0007669"/>
    <property type="project" value="InterPro"/>
</dbReference>
<keyword evidence="3" id="KW-0004">4Fe-4S</keyword>
<dbReference type="GO" id="GO:0016020">
    <property type="term" value="C:membrane"/>
    <property type="evidence" value="ECO:0007669"/>
    <property type="project" value="TreeGrafter"/>
</dbReference>
<proteinExistence type="predicted"/>
<evidence type="ECO:0000313" key="18">
    <source>
        <dbReference type="Proteomes" id="UP000427769"/>
    </source>
</evidence>
<keyword evidence="18" id="KW-1185">Reference proteome</keyword>
<evidence type="ECO:0000256" key="8">
    <source>
        <dbReference type="ARBA" id="ARBA00022982"/>
    </source>
</evidence>
<evidence type="ECO:0000256" key="7">
    <source>
        <dbReference type="ARBA" id="ARBA00022764"/>
    </source>
</evidence>
<reference evidence="17 18" key="1">
    <citation type="submission" date="2019-11" db="EMBL/GenBank/DDBJ databases">
        <title>Comparative genomics of hydrocarbon-degrading Desulfosarcina strains.</title>
        <authorList>
            <person name="Watanabe M."/>
            <person name="Kojima H."/>
            <person name="Fukui M."/>
        </authorList>
    </citation>
    <scope>NUCLEOTIDE SEQUENCE [LARGE SCALE GENOMIC DNA]</scope>
    <source>
        <strain evidence="17 18">PP31</strain>
    </source>
</reference>
<accession>A0A5K7Z1C3</accession>
<evidence type="ECO:0000256" key="5">
    <source>
        <dbReference type="ARBA" id="ARBA00022723"/>
    </source>
</evidence>
<evidence type="ECO:0000256" key="13">
    <source>
        <dbReference type="ARBA" id="ARBA00052176"/>
    </source>
</evidence>
<dbReference type="CDD" id="cd02753">
    <property type="entry name" value="MopB_Formate-Dh-H"/>
    <property type="match status" value="1"/>
</dbReference>
<evidence type="ECO:0000256" key="14">
    <source>
        <dbReference type="ARBA" id="ARBA00055000"/>
    </source>
</evidence>
<dbReference type="PANTHER" id="PTHR43105:SF14">
    <property type="entry name" value="FORMATE DEHYDROGENASE H"/>
    <property type="match status" value="1"/>
</dbReference>
<keyword evidence="5" id="KW-0479">Metal-binding</keyword>
<dbReference type="InterPro" id="IPR006655">
    <property type="entry name" value="Mopterin_OxRdtase_prok_CS"/>
</dbReference>
<evidence type="ECO:0000256" key="11">
    <source>
        <dbReference type="ARBA" id="ARBA00023014"/>
    </source>
</evidence>
<dbReference type="GO" id="GO:0051539">
    <property type="term" value="F:4 iron, 4 sulfur cluster binding"/>
    <property type="evidence" value="ECO:0007669"/>
    <property type="project" value="UniProtKB-KW"/>
</dbReference>
<keyword evidence="4" id="KW-0500">Molybdenum</keyword>
<dbReference type="Gene3D" id="2.20.25.90">
    <property type="entry name" value="ADC-like domains"/>
    <property type="match status" value="1"/>
</dbReference>
<keyword evidence="12" id="KW-0534">Nitrate assimilation</keyword>
<evidence type="ECO:0000313" key="17">
    <source>
        <dbReference type="EMBL" id="BBO74708.1"/>
    </source>
</evidence>
<evidence type="ECO:0000256" key="9">
    <source>
        <dbReference type="ARBA" id="ARBA00023002"/>
    </source>
</evidence>
<dbReference type="EC" id="1.9.6.1" evidence="15"/>
<evidence type="ECO:0000256" key="2">
    <source>
        <dbReference type="ARBA" id="ARBA00001966"/>
    </source>
</evidence>
<dbReference type="GO" id="GO:0008863">
    <property type="term" value="F:formate dehydrogenase (NAD+) activity"/>
    <property type="evidence" value="ECO:0007669"/>
    <property type="project" value="InterPro"/>
</dbReference>
<dbReference type="PROSITE" id="PS00490">
    <property type="entry name" value="MOLYBDOPTERIN_PROK_2"/>
    <property type="match status" value="1"/>
</dbReference>
<dbReference type="NCBIfam" id="TIGR01591">
    <property type="entry name" value="Fdh-alpha"/>
    <property type="match status" value="1"/>
</dbReference>
<keyword evidence="10" id="KW-0408">Iron</keyword>
<comment type="function">
    <text evidence="14">Catalytic subunit of the periplasmic nitrate reductase complex NapAB. Receives electrons from NapB and catalyzes the reduction of nitrate to nitrite.</text>
</comment>
<dbReference type="GO" id="GO:0046872">
    <property type="term" value="F:metal ion binding"/>
    <property type="evidence" value="ECO:0007669"/>
    <property type="project" value="UniProtKB-KW"/>
</dbReference>
<evidence type="ECO:0000256" key="15">
    <source>
        <dbReference type="ARBA" id="ARBA00067026"/>
    </source>
</evidence>
<dbReference type="GO" id="GO:0003954">
    <property type="term" value="F:NADH dehydrogenase activity"/>
    <property type="evidence" value="ECO:0007669"/>
    <property type="project" value="TreeGrafter"/>
</dbReference>
<dbReference type="InterPro" id="IPR006657">
    <property type="entry name" value="MoPterin_dinucl-bd_dom"/>
</dbReference>
<evidence type="ECO:0000256" key="3">
    <source>
        <dbReference type="ARBA" id="ARBA00022485"/>
    </source>
</evidence>
<evidence type="ECO:0000256" key="12">
    <source>
        <dbReference type="ARBA" id="ARBA00023063"/>
    </source>
</evidence>
<dbReference type="InterPro" id="IPR050123">
    <property type="entry name" value="Prok_molybdopt-oxidoreductase"/>
</dbReference>